<evidence type="ECO:0000259" key="9">
    <source>
        <dbReference type="Pfam" id="PF13231"/>
    </source>
</evidence>
<sequence length="501" mass="56816">MNASSKYFASLQLTPGFWQKLAWLVLAAGILLRLAIWWQQRPVLLDEANLIRNFVERSYSGLFQNLDYEQYAPPLFSVMVKASLDLFGNNELSARLFPLLCSIATLVLFYRLSRRFLNWPAATAALAFVAFGKIFIDYATQCKQYAADGLATILLLELFFRISPPKGFNRNTFIWSLMGAVIIWFSMPSVFTLAGIGIYWLIKSWQLKSKKAFLGSVFAGCCWILSFAIYFRLLLLQNAQSDYLQNFHRDYFLAFPPLNLADLQLLGNQLNRIVSKAIGKTAIAVILTAIAFTAVLREIVLHRKEARYQVILCLLLLPIFFCFAASALKYYSLLARLTLFFLPLLILLVFLGLQGLAKTRLLSGIIAVLVIIVLGNSQQLTAINQPFHSDFAEVRDGLQFIARQQQPDEVIIASDDVLPVVRYYTQHHQTPIQLQNVDLAALGYGNSLATKLDSLRHLGHQKVWVVASIHDPAFAEILAQPDRILKREDHYFSYALLYKLQ</sequence>
<feature type="transmembrane region" description="Helical" evidence="8">
    <location>
        <begin position="360"/>
        <end position="377"/>
    </location>
</feature>
<evidence type="ECO:0000313" key="10">
    <source>
        <dbReference type="EMBL" id="MFC5271790.1"/>
    </source>
</evidence>
<keyword evidence="3 10" id="KW-0328">Glycosyltransferase</keyword>
<dbReference type="PANTHER" id="PTHR33908">
    <property type="entry name" value="MANNOSYLTRANSFERASE YKCB-RELATED"/>
    <property type="match status" value="1"/>
</dbReference>
<keyword evidence="7 8" id="KW-0472">Membrane</keyword>
<reference evidence="11" key="1">
    <citation type="journal article" date="2019" name="Int. J. Syst. Evol. Microbiol.">
        <title>The Global Catalogue of Microorganisms (GCM) 10K type strain sequencing project: providing services to taxonomists for standard genome sequencing and annotation.</title>
        <authorList>
            <consortium name="The Broad Institute Genomics Platform"/>
            <consortium name="The Broad Institute Genome Sequencing Center for Infectious Disease"/>
            <person name="Wu L."/>
            <person name="Ma J."/>
        </authorList>
    </citation>
    <scope>NUCLEOTIDE SEQUENCE [LARGE SCALE GENOMIC DNA]</scope>
    <source>
        <strain evidence="11">KACC 12602</strain>
    </source>
</reference>
<feature type="transmembrane region" description="Helical" evidence="8">
    <location>
        <begin position="173"/>
        <end position="201"/>
    </location>
</feature>
<dbReference type="PANTHER" id="PTHR33908:SF11">
    <property type="entry name" value="MEMBRANE PROTEIN"/>
    <property type="match status" value="1"/>
</dbReference>
<feature type="transmembrane region" description="Helical" evidence="8">
    <location>
        <begin position="117"/>
        <end position="136"/>
    </location>
</feature>
<feature type="transmembrane region" description="Helical" evidence="8">
    <location>
        <begin position="92"/>
        <end position="110"/>
    </location>
</feature>
<keyword evidence="5 8" id="KW-0812">Transmembrane</keyword>
<evidence type="ECO:0000256" key="6">
    <source>
        <dbReference type="ARBA" id="ARBA00022989"/>
    </source>
</evidence>
<evidence type="ECO:0000256" key="2">
    <source>
        <dbReference type="ARBA" id="ARBA00022475"/>
    </source>
</evidence>
<dbReference type="EMBL" id="JBHSKT010000009">
    <property type="protein sequence ID" value="MFC5271790.1"/>
    <property type="molecule type" value="Genomic_DNA"/>
</dbReference>
<evidence type="ECO:0000256" key="4">
    <source>
        <dbReference type="ARBA" id="ARBA00022679"/>
    </source>
</evidence>
<dbReference type="InterPro" id="IPR050297">
    <property type="entry name" value="LipidA_mod_glycosyltrf_83"/>
</dbReference>
<dbReference type="InterPro" id="IPR038731">
    <property type="entry name" value="RgtA/B/C-like"/>
</dbReference>
<evidence type="ECO:0000256" key="3">
    <source>
        <dbReference type="ARBA" id="ARBA00022676"/>
    </source>
</evidence>
<accession>A0ABW0EGK4</accession>
<dbReference type="EC" id="2.4.-.-" evidence="10"/>
<dbReference type="GO" id="GO:0016757">
    <property type="term" value="F:glycosyltransferase activity"/>
    <property type="evidence" value="ECO:0007669"/>
    <property type="project" value="UniProtKB-KW"/>
</dbReference>
<dbReference type="Proteomes" id="UP001596161">
    <property type="component" value="Unassembled WGS sequence"/>
</dbReference>
<evidence type="ECO:0000256" key="7">
    <source>
        <dbReference type="ARBA" id="ARBA00023136"/>
    </source>
</evidence>
<evidence type="ECO:0000313" key="11">
    <source>
        <dbReference type="Proteomes" id="UP001596161"/>
    </source>
</evidence>
<evidence type="ECO:0000256" key="1">
    <source>
        <dbReference type="ARBA" id="ARBA00004651"/>
    </source>
</evidence>
<protein>
    <submittedName>
        <fullName evidence="10">Glycosyltransferase family 39 protein</fullName>
        <ecNumber evidence="10">2.4.-.-</ecNumber>
    </submittedName>
</protein>
<gene>
    <name evidence="10" type="ORF">ACFPIB_14325</name>
</gene>
<keyword evidence="2" id="KW-1003">Cell membrane</keyword>
<feature type="transmembrane region" description="Helical" evidence="8">
    <location>
        <begin position="277"/>
        <end position="296"/>
    </location>
</feature>
<comment type="caution">
    <text evidence="10">The sequence shown here is derived from an EMBL/GenBank/DDBJ whole genome shotgun (WGS) entry which is preliminary data.</text>
</comment>
<organism evidence="10 11">
    <name type="scientific">Adhaeribacter terreus</name>
    <dbReference type="NCBI Taxonomy" id="529703"/>
    <lineage>
        <taxon>Bacteria</taxon>
        <taxon>Pseudomonadati</taxon>
        <taxon>Bacteroidota</taxon>
        <taxon>Cytophagia</taxon>
        <taxon>Cytophagales</taxon>
        <taxon>Hymenobacteraceae</taxon>
        <taxon>Adhaeribacter</taxon>
    </lineage>
</organism>
<feature type="transmembrane region" description="Helical" evidence="8">
    <location>
        <begin position="213"/>
        <end position="235"/>
    </location>
</feature>
<keyword evidence="6 8" id="KW-1133">Transmembrane helix</keyword>
<keyword evidence="11" id="KW-1185">Reference proteome</keyword>
<comment type="subcellular location">
    <subcellularLocation>
        <location evidence="1">Cell membrane</location>
        <topology evidence="1">Multi-pass membrane protein</topology>
    </subcellularLocation>
</comment>
<feature type="domain" description="Glycosyltransferase RgtA/B/C/D-like" evidence="9">
    <location>
        <begin position="73"/>
        <end position="219"/>
    </location>
</feature>
<dbReference type="RefSeq" id="WP_378018149.1">
    <property type="nucleotide sequence ID" value="NZ_JBHSKT010000009.1"/>
</dbReference>
<dbReference type="Pfam" id="PF13231">
    <property type="entry name" value="PMT_2"/>
    <property type="match status" value="1"/>
</dbReference>
<evidence type="ECO:0000256" key="5">
    <source>
        <dbReference type="ARBA" id="ARBA00022692"/>
    </source>
</evidence>
<feature type="transmembrane region" description="Helical" evidence="8">
    <location>
        <begin position="308"/>
        <end position="328"/>
    </location>
</feature>
<keyword evidence="4 10" id="KW-0808">Transferase</keyword>
<evidence type="ECO:0000256" key="8">
    <source>
        <dbReference type="SAM" id="Phobius"/>
    </source>
</evidence>
<proteinExistence type="predicted"/>
<name>A0ABW0EGK4_9BACT</name>
<feature type="transmembrane region" description="Helical" evidence="8">
    <location>
        <begin position="21"/>
        <end position="38"/>
    </location>
</feature>
<feature type="transmembrane region" description="Helical" evidence="8">
    <location>
        <begin position="334"/>
        <end position="353"/>
    </location>
</feature>